<dbReference type="Gene3D" id="1.10.287.2460">
    <property type="match status" value="1"/>
</dbReference>
<dbReference type="CDD" id="cd06558">
    <property type="entry name" value="crotonase-like"/>
    <property type="match status" value="1"/>
</dbReference>
<dbReference type="Gene3D" id="3.90.226.10">
    <property type="entry name" value="2-enoyl-CoA Hydratase, Chain A, domain 1"/>
    <property type="match status" value="1"/>
</dbReference>
<keyword evidence="4" id="KW-1185">Reference proteome</keyword>
<dbReference type="PROSITE" id="PS00166">
    <property type="entry name" value="ENOYL_COA_HYDRATASE"/>
    <property type="match status" value="1"/>
</dbReference>
<evidence type="ECO:0000256" key="1">
    <source>
        <dbReference type="ARBA" id="ARBA00005254"/>
    </source>
</evidence>
<dbReference type="InterPro" id="IPR029045">
    <property type="entry name" value="ClpP/crotonase-like_dom_sf"/>
</dbReference>
<organism evidence="3 4">
    <name type="scientific">Nematostella vectensis</name>
    <name type="common">Starlet sea anemone</name>
    <dbReference type="NCBI Taxonomy" id="45351"/>
    <lineage>
        <taxon>Eukaryota</taxon>
        <taxon>Metazoa</taxon>
        <taxon>Cnidaria</taxon>
        <taxon>Anthozoa</taxon>
        <taxon>Hexacorallia</taxon>
        <taxon>Actiniaria</taxon>
        <taxon>Edwardsiidae</taxon>
        <taxon>Nematostella</taxon>
    </lineage>
</organism>
<accession>A7SWZ6</accession>
<proteinExistence type="inferred from homology"/>
<protein>
    <submittedName>
        <fullName evidence="3">Uncharacterized protein</fullName>
    </submittedName>
</protein>
<name>A7SWZ6_NEMVE</name>
<dbReference type="PANTHER" id="PTHR43802:SF1">
    <property type="entry name" value="IP11341P-RELATED"/>
    <property type="match status" value="1"/>
</dbReference>
<dbReference type="GO" id="GO:0003824">
    <property type="term" value="F:catalytic activity"/>
    <property type="evidence" value="ECO:0007669"/>
    <property type="project" value="InterPro"/>
</dbReference>
<dbReference type="Pfam" id="PF00378">
    <property type="entry name" value="ECH_1"/>
    <property type="match status" value="1"/>
</dbReference>
<dbReference type="InParanoid" id="A7SWZ6"/>
<reference evidence="3 4" key="1">
    <citation type="journal article" date="2007" name="Science">
        <title>Sea anemone genome reveals ancestral eumetazoan gene repertoire and genomic organization.</title>
        <authorList>
            <person name="Putnam N.H."/>
            <person name="Srivastava M."/>
            <person name="Hellsten U."/>
            <person name="Dirks B."/>
            <person name="Chapman J."/>
            <person name="Salamov A."/>
            <person name="Terry A."/>
            <person name="Shapiro H."/>
            <person name="Lindquist E."/>
            <person name="Kapitonov V.V."/>
            <person name="Jurka J."/>
            <person name="Genikhovich G."/>
            <person name="Grigoriev I.V."/>
            <person name="Lucas S.M."/>
            <person name="Steele R.E."/>
            <person name="Finnerty J.R."/>
            <person name="Technau U."/>
            <person name="Martindale M.Q."/>
            <person name="Rokhsar D.S."/>
        </authorList>
    </citation>
    <scope>NUCLEOTIDE SEQUENCE [LARGE SCALE GENOMIC DNA]</scope>
    <source>
        <strain evidence="4">CH2 X CH6</strain>
    </source>
</reference>
<sequence>MAGILSRCTRFAVVLPRVFGASARSATSYVNTEQKGKVLVVSIARPEKRNAINSETADQLSETFRHFEIDDSVNVAVLTGKGGNFCAGSDLQELAQKDAETYMKSFYPPGEGDGPMGPTRLKLTKPVIGAIQGYAVGGGLELALLCDLRVCEEDSVFGFFNRRFGVPLVDGGAVRLPYLIGLSRALDLIMTGRAVKAQEAIEIGLVNRVVPKGKAIEEAIKIAEKISRFPQESLKADRKTAFYSTFNADSFYDALTYEYRKGVKIPIVRDAIAGAQQFQQGMGKKGSFDEW</sequence>
<gene>
    <name evidence="3" type="ORF">NEMVEDRAFT_v1g175175</name>
</gene>
<comment type="similarity">
    <text evidence="1 2">Belongs to the enoyl-CoA hydratase/isomerase family.</text>
</comment>
<dbReference type="AlphaFoldDB" id="A7SWZ6"/>
<dbReference type="InterPro" id="IPR001753">
    <property type="entry name" value="Enoyl-CoA_hydra/iso"/>
</dbReference>
<dbReference type="EMBL" id="DS469873">
    <property type="protein sequence ID" value="EDO31779.1"/>
    <property type="molecule type" value="Genomic_DNA"/>
</dbReference>
<dbReference type="OMA" id="PKTDSWH"/>
<dbReference type="SUPFAM" id="SSF52096">
    <property type="entry name" value="ClpP/crotonase"/>
    <property type="match status" value="1"/>
</dbReference>
<dbReference type="InterPro" id="IPR018376">
    <property type="entry name" value="Enoyl-CoA_hyd/isom_CS"/>
</dbReference>
<dbReference type="OrthoDB" id="448450at2759"/>
<dbReference type="Proteomes" id="UP000001593">
    <property type="component" value="Unassembled WGS sequence"/>
</dbReference>
<dbReference type="PANTHER" id="PTHR43802">
    <property type="entry name" value="ENOYL-COA HYDRATASE"/>
    <property type="match status" value="1"/>
</dbReference>
<evidence type="ECO:0000313" key="4">
    <source>
        <dbReference type="Proteomes" id="UP000001593"/>
    </source>
</evidence>
<dbReference type="HOGENOM" id="CLU_009834_7_4_1"/>
<dbReference type="KEGG" id="nve:5502716"/>
<dbReference type="NCBIfam" id="NF006108">
    <property type="entry name" value="PRK08259.1"/>
    <property type="match status" value="1"/>
</dbReference>
<dbReference type="PhylomeDB" id="A7SWZ6"/>
<evidence type="ECO:0000256" key="2">
    <source>
        <dbReference type="RuleBase" id="RU003707"/>
    </source>
</evidence>
<dbReference type="eggNOG" id="KOG1680">
    <property type="taxonomic scope" value="Eukaryota"/>
</dbReference>
<dbReference type="STRING" id="45351.A7SWZ6"/>
<evidence type="ECO:0000313" key="3">
    <source>
        <dbReference type="EMBL" id="EDO31779.1"/>
    </source>
</evidence>